<protein>
    <submittedName>
        <fullName evidence="1">Uncharacterized protein</fullName>
    </submittedName>
</protein>
<reference evidence="1 2" key="1">
    <citation type="submission" date="2024-08" db="EMBL/GenBank/DDBJ databases">
        <title>Gnathostoma spinigerum genome.</title>
        <authorList>
            <person name="Gonzalez-Bertolin B."/>
            <person name="Monzon S."/>
            <person name="Zaballos A."/>
            <person name="Jimenez P."/>
            <person name="Dekumyoy P."/>
            <person name="Varona S."/>
            <person name="Cuesta I."/>
            <person name="Sumanam S."/>
            <person name="Adisakwattana P."/>
            <person name="Gasser R.B."/>
            <person name="Hernandez-Gonzalez A."/>
            <person name="Young N.D."/>
            <person name="Perteguer M.J."/>
        </authorList>
    </citation>
    <scope>NUCLEOTIDE SEQUENCE [LARGE SCALE GENOMIC DNA]</scope>
    <source>
        <strain evidence="1">AL3</strain>
        <tissue evidence="1">Liver</tissue>
    </source>
</reference>
<proteinExistence type="predicted"/>
<dbReference type="Proteomes" id="UP001608902">
    <property type="component" value="Unassembled WGS sequence"/>
</dbReference>
<keyword evidence="2" id="KW-1185">Reference proteome</keyword>
<dbReference type="EMBL" id="JBGFUD010003129">
    <property type="protein sequence ID" value="MFH4978361.1"/>
    <property type="molecule type" value="Genomic_DNA"/>
</dbReference>
<gene>
    <name evidence="1" type="ORF">AB6A40_005070</name>
</gene>
<sequence>MAGITFTPNSLIECTRMGSLDNFSCDFYIGNSEIEIPLFTPPCSPVERPSSTSTVSESESNDDDLIKRIQCAMHNLYDDSIQNNRTRYRNAMNHLKFLLSTYNLREQQESHSRTNSAGMKCYAEYVANK</sequence>
<accession>A0ABD6EGM8</accession>
<evidence type="ECO:0000313" key="2">
    <source>
        <dbReference type="Proteomes" id="UP001608902"/>
    </source>
</evidence>
<evidence type="ECO:0000313" key="1">
    <source>
        <dbReference type="EMBL" id="MFH4978361.1"/>
    </source>
</evidence>
<dbReference type="AlphaFoldDB" id="A0ABD6EGM8"/>
<organism evidence="1 2">
    <name type="scientific">Gnathostoma spinigerum</name>
    <dbReference type="NCBI Taxonomy" id="75299"/>
    <lineage>
        <taxon>Eukaryota</taxon>
        <taxon>Metazoa</taxon>
        <taxon>Ecdysozoa</taxon>
        <taxon>Nematoda</taxon>
        <taxon>Chromadorea</taxon>
        <taxon>Rhabditida</taxon>
        <taxon>Spirurina</taxon>
        <taxon>Gnathostomatomorpha</taxon>
        <taxon>Gnathostomatoidea</taxon>
        <taxon>Gnathostomatidae</taxon>
        <taxon>Gnathostoma</taxon>
    </lineage>
</organism>
<name>A0ABD6EGM8_9BILA</name>
<comment type="caution">
    <text evidence="1">The sequence shown here is derived from an EMBL/GenBank/DDBJ whole genome shotgun (WGS) entry which is preliminary data.</text>
</comment>